<dbReference type="PANTHER" id="PTHR47691:SF3">
    <property type="entry name" value="HTH-TYPE TRANSCRIPTIONAL REGULATOR RV0890C-RELATED"/>
    <property type="match status" value="1"/>
</dbReference>
<evidence type="ECO:0000259" key="4">
    <source>
        <dbReference type="SMART" id="SM01043"/>
    </source>
</evidence>
<keyword evidence="6" id="KW-1185">Reference proteome</keyword>
<dbReference type="Proteomes" id="UP000520767">
    <property type="component" value="Unassembled WGS sequence"/>
</dbReference>
<dbReference type="AlphaFoldDB" id="A0A7W7Q5T5"/>
<dbReference type="SUPFAM" id="SSF52540">
    <property type="entry name" value="P-loop containing nucleoside triphosphate hydrolases"/>
    <property type="match status" value="1"/>
</dbReference>
<comment type="similarity">
    <text evidence="1">Belongs to the AfsR/DnrI/RedD regulatory family.</text>
</comment>
<dbReference type="InterPro" id="IPR036388">
    <property type="entry name" value="WH-like_DNA-bd_sf"/>
</dbReference>
<dbReference type="InterPro" id="IPR005158">
    <property type="entry name" value="BTAD"/>
</dbReference>
<accession>A0A7W7Q5T5</accession>
<dbReference type="Gene3D" id="1.25.40.10">
    <property type="entry name" value="Tetratricopeptide repeat domain"/>
    <property type="match status" value="2"/>
</dbReference>
<dbReference type="SUPFAM" id="SSF46894">
    <property type="entry name" value="C-terminal effector domain of the bipartite response regulators"/>
    <property type="match status" value="1"/>
</dbReference>
<dbReference type="Pfam" id="PF03704">
    <property type="entry name" value="BTAD"/>
    <property type="match status" value="1"/>
</dbReference>
<protein>
    <submittedName>
        <fullName evidence="5">Putative ATPase</fullName>
    </submittedName>
</protein>
<dbReference type="InterPro" id="IPR001867">
    <property type="entry name" value="OmpR/PhoB-type_DNA-bd"/>
</dbReference>
<dbReference type="GO" id="GO:0003677">
    <property type="term" value="F:DNA binding"/>
    <property type="evidence" value="ECO:0007669"/>
    <property type="project" value="UniProtKB-KW"/>
</dbReference>
<comment type="caution">
    <text evidence="5">The sequence shown here is derived from an EMBL/GenBank/DDBJ whole genome shotgun (WGS) entry which is preliminary data.</text>
</comment>
<dbReference type="InterPro" id="IPR016032">
    <property type="entry name" value="Sig_transdc_resp-reg_C-effctor"/>
</dbReference>
<keyword evidence="2" id="KW-0238">DNA-binding</keyword>
<reference evidence="5 6" key="1">
    <citation type="submission" date="2020-08" db="EMBL/GenBank/DDBJ databases">
        <title>Genomic Encyclopedia of Type Strains, Phase III (KMG-III): the genomes of soil and plant-associated and newly described type strains.</title>
        <authorList>
            <person name="Whitman W."/>
        </authorList>
    </citation>
    <scope>NUCLEOTIDE SEQUENCE [LARGE SCALE GENOMIC DNA]</scope>
    <source>
        <strain evidence="5 6">CECT 8960</strain>
    </source>
</reference>
<dbReference type="EMBL" id="JACHJQ010000004">
    <property type="protein sequence ID" value="MBB4907509.1"/>
    <property type="molecule type" value="Genomic_DNA"/>
</dbReference>
<dbReference type="Gene3D" id="1.10.10.10">
    <property type="entry name" value="Winged helix-like DNA-binding domain superfamily/Winged helix DNA-binding domain"/>
    <property type="match status" value="1"/>
</dbReference>
<feature type="domain" description="OmpR/PhoB-type" evidence="3">
    <location>
        <begin position="15"/>
        <end position="85"/>
    </location>
</feature>
<dbReference type="GO" id="GO:0000160">
    <property type="term" value="P:phosphorelay signal transduction system"/>
    <property type="evidence" value="ECO:0007669"/>
    <property type="project" value="InterPro"/>
</dbReference>
<evidence type="ECO:0000313" key="5">
    <source>
        <dbReference type="EMBL" id="MBB4907509.1"/>
    </source>
</evidence>
<dbReference type="PANTHER" id="PTHR47691">
    <property type="entry name" value="REGULATOR-RELATED"/>
    <property type="match status" value="1"/>
</dbReference>
<proteinExistence type="inferred from homology"/>
<evidence type="ECO:0000256" key="2">
    <source>
        <dbReference type="ARBA" id="ARBA00023125"/>
    </source>
</evidence>
<dbReference type="SMART" id="SM01043">
    <property type="entry name" value="BTAD"/>
    <property type="match status" value="1"/>
</dbReference>
<dbReference type="InterPro" id="IPR011990">
    <property type="entry name" value="TPR-like_helical_dom_sf"/>
</dbReference>
<dbReference type="SUPFAM" id="SSF48452">
    <property type="entry name" value="TPR-like"/>
    <property type="match status" value="2"/>
</dbReference>
<organism evidence="5 6">
    <name type="scientific">Actinophytocola algeriensis</name>
    <dbReference type="NCBI Taxonomy" id="1768010"/>
    <lineage>
        <taxon>Bacteria</taxon>
        <taxon>Bacillati</taxon>
        <taxon>Actinomycetota</taxon>
        <taxon>Actinomycetes</taxon>
        <taxon>Pseudonocardiales</taxon>
        <taxon>Pseudonocardiaceae</taxon>
    </lineage>
</organism>
<evidence type="ECO:0000313" key="6">
    <source>
        <dbReference type="Proteomes" id="UP000520767"/>
    </source>
</evidence>
<dbReference type="RefSeq" id="WP_184811699.1">
    <property type="nucleotide sequence ID" value="NZ_JACHJQ010000004.1"/>
</dbReference>
<dbReference type="Pfam" id="PF25872">
    <property type="entry name" value="HTH_77"/>
    <property type="match status" value="1"/>
</dbReference>
<evidence type="ECO:0000259" key="3">
    <source>
        <dbReference type="SMART" id="SM00862"/>
    </source>
</evidence>
<dbReference type="InterPro" id="IPR027417">
    <property type="entry name" value="P-loop_NTPase"/>
</dbReference>
<name>A0A7W7Q5T5_9PSEU</name>
<sequence>MTTELSLLSRVAYRGKEITGPRLRGLLALLATDLRTGAGTARLVDGLWPAEQPENPAKALQILVSRLRAQLGDGVIERSPTGYRLALAEHQVDAAAVLVHAAAAAKHARTGEHGHALGEADAGLAFWDAPPENGGGEPLSELRAERAVTYRTLVRSRALSLARVGKHAEAVGPLTELVAEYPKDEELLAELIRAEAATAGPAAAMARYDTYRRALRDELGADPGSALRALHQELLREEQPTVRHGVAHEPNPLLGRDHDVDEVTALLTTARVVSVVGPGGLGKTRLAHVVSLRAPQRTVQFVGLAGVAPDGDVAGEIASSVSAADSSVAGIAEALGPGALLVLDNCEHVLLPTADLVAALVATSRDVTVLTTSRAPLGLSSESVYPLPELDEAAMTELFRQRARAARPGVDLPESAVTELCRRLDGLPLAVELAAARVRVLAVPEIGRRLADRFALLRGGRRDAPERHHTLHAVVDWSWHLLDADGKRALRTLSVFPGGFTAEAADRVLGTDAFDVLEHLVDQSLLKADTAGTTAGPRFRMLETVREFAAGKLAGDTEQVLDAFLAWAREFGLSHHDAVFGPEPSAVSEAIAAEQDNLLFARQQASARGDAATVAAVTAPLVTLWTVGGNYGRSTTPAAGIAHLFTRWTPDPDVVEAARTTVVVCLISALGVLGSAPPRLLHVLRNLPPAPPDTAVRAAAKVLAHKDVFAPDRSALRRMTDGGEPLTAAMAGLVLSYLAERDGEIEDALVAARRFLDGFGSSATPWLWLMAHERAGELTLRLEQGSEARDHFAAAVRLLDVIGARRDVIGVYWGMMYACYQLGELDDAEYWLGRATADDAGTPAEAEDYTAYRTSASMFELAARAELALAREDVDTGLAFWRRAVAVGGEPGTEMQPWVLETQAGAVSAHARFGRVEPVADLVTTLAVSLERLLANPLDRPPVYYAELSLAGALLLALGMADLATGAVATGVRLVALAQRFRYLQGLQPAMSAAKVGAAAEHADRPAYADAVSEYAGLDRSELRGAALAALAARPTGSGRG</sequence>
<dbReference type="InterPro" id="IPR058852">
    <property type="entry name" value="HTH_77"/>
</dbReference>
<gene>
    <name evidence="5" type="ORF">FHR82_003751</name>
</gene>
<dbReference type="GO" id="GO:0006355">
    <property type="term" value="P:regulation of DNA-templated transcription"/>
    <property type="evidence" value="ECO:0007669"/>
    <property type="project" value="InterPro"/>
</dbReference>
<evidence type="ECO:0000256" key="1">
    <source>
        <dbReference type="ARBA" id="ARBA00005820"/>
    </source>
</evidence>
<dbReference type="SMART" id="SM00862">
    <property type="entry name" value="Trans_reg_C"/>
    <property type="match status" value="1"/>
</dbReference>
<feature type="domain" description="Bacterial transcriptional activator" evidence="4">
    <location>
        <begin position="92"/>
        <end position="235"/>
    </location>
</feature>